<accession>A0A9J5YCR3</accession>
<evidence type="ECO:0000313" key="1">
    <source>
        <dbReference type="EMBL" id="KAG5597068.1"/>
    </source>
</evidence>
<dbReference type="AlphaFoldDB" id="A0A9J5YCR3"/>
<sequence>MKKTSTSKKKKERVQHIITHQLKAALPLLVSLLVMFHPFRSFKEIKAKSLSLGNFLLAIHL</sequence>
<comment type="caution">
    <text evidence="1">The sequence shown here is derived from an EMBL/GenBank/DDBJ whole genome shotgun (WGS) entry which is preliminary data.</text>
</comment>
<evidence type="ECO:0000313" key="2">
    <source>
        <dbReference type="Proteomes" id="UP000824120"/>
    </source>
</evidence>
<name>A0A9J5YCR3_SOLCO</name>
<reference evidence="1 2" key="1">
    <citation type="submission" date="2020-09" db="EMBL/GenBank/DDBJ databases">
        <title>De no assembly of potato wild relative species, Solanum commersonii.</title>
        <authorList>
            <person name="Cho K."/>
        </authorList>
    </citation>
    <scope>NUCLEOTIDE SEQUENCE [LARGE SCALE GENOMIC DNA]</scope>
    <source>
        <strain evidence="1">LZ3.2</strain>
        <tissue evidence="1">Leaf</tissue>
    </source>
</reference>
<organism evidence="1 2">
    <name type="scientific">Solanum commersonii</name>
    <name type="common">Commerson's wild potato</name>
    <name type="synonym">Commerson's nightshade</name>
    <dbReference type="NCBI Taxonomy" id="4109"/>
    <lineage>
        <taxon>Eukaryota</taxon>
        <taxon>Viridiplantae</taxon>
        <taxon>Streptophyta</taxon>
        <taxon>Embryophyta</taxon>
        <taxon>Tracheophyta</taxon>
        <taxon>Spermatophyta</taxon>
        <taxon>Magnoliopsida</taxon>
        <taxon>eudicotyledons</taxon>
        <taxon>Gunneridae</taxon>
        <taxon>Pentapetalae</taxon>
        <taxon>asterids</taxon>
        <taxon>lamiids</taxon>
        <taxon>Solanales</taxon>
        <taxon>Solanaceae</taxon>
        <taxon>Solanoideae</taxon>
        <taxon>Solaneae</taxon>
        <taxon>Solanum</taxon>
    </lineage>
</organism>
<keyword evidence="2" id="KW-1185">Reference proteome</keyword>
<proteinExistence type="predicted"/>
<dbReference type="EMBL" id="JACXVP010000007">
    <property type="protein sequence ID" value="KAG5597068.1"/>
    <property type="molecule type" value="Genomic_DNA"/>
</dbReference>
<protein>
    <submittedName>
        <fullName evidence="1">Uncharacterized protein</fullName>
    </submittedName>
</protein>
<gene>
    <name evidence="1" type="ORF">H5410_038300</name>
</gene>
<dbReference type="Proteomes" id="UP000824120">
    <property type="component" value="Chromosome 7"/>
</dbReference>